<organism evidence="16">
    <name type="scientific">Hirondellea gigas</name>
    <dbReference type="NCBI Taxonomy" id="1518452"/>
    <lineage>
        <taxon>Eukaryota</taxon>
        <taxon>Metazoa</taxon>
        <taxon>Ecdysozoa</taxon>
        <taxon>Arthropoda</taxon>
        <taxon>Crustacea</taxon>
        <taxon>Multicrustacea</taxon>
        <taxon>Malacostraca</taxon>
        <taxon>Eumalacostraca</taxon>
        <taxon>Peracarida</taxon>
        <taxon>Amphipoda</taxon>
        <taxon>Amphilochidea</taxon>
        <taxon>Lysianassida</taxon>
        <taxon>Lysianassidira</taxon>
        <taxon>Lysianassoidea</taxon>
        <taxon>Lysianassidae</taxon>
        <taxon>Hirondellea</taxon>
    </lineage>
</organism>
<dbReference type="SUPFAM" id="SSF55811">
    <property type="entry name" value="Nudix"/>
    <property type="match status" value="1"/>
</dbReference>
<dbReference type="GO" id="GO:0006695">
    <property type="term" value="P:cholesterol biosynthetic process"/>
    <property type="evidence" value="ECO:0007669"/>
    <property type="project" value="UniProtKB-KW"/>
</dbReference>
<dbReference type="PROSITE" id="PS51462">
    <property type="entry name" value="NUDIX"/>
    <property type="match status" value="1"/>
</dbReference>
<keyword evidence="13" id="KW-0414">Isoprene biosynthesis</keyword>
<proteinExistence type="evidence at transcript level"/>
<evidence type="ECO:0000256" key="7">
    <source>
        <dbReference type="ARBA" id="ARBA00022516"/>
    </source>
</evidence>
<evidence type="ECO:0000256" key="4">
    <source>
        <dbReference type="ARBA" id="ARBA00004826"/>
    </source>
</evidence>
<dbReference type="GO" id="GO:0046872">
    <property type="term" value="F:metal ion binding"/>
    <property type="evidence" value="ECO:0007669"/>
    <property type="project" value="UniProtKB-KW"/>
</dbReference>
<dbReference type="GO" id="GO:0005737">
    <property type="term" value="C:cytoplasm"/>
    <property type="evidence" value="ECO:0007669"/>
    <property type="project" value="TreeGrafter"/>
</dbReference>
<comment type="catalytic activity">
    <reaction evidence="1">
        <text>isopentenyl diphosphate = dimethylallyl diphosphate</text>
        <dbReference type="Rhea" id="RHEA:23284"/>
        <dbReference type="ChEBI" id="CHEBI:57623"/>
        <dbReference type="ChEBI" id="CHEBI:128769"/>
        <dbReference type="EC" id="5.3.3.2"/>
    </reaction>
</comment>
<reference evidence="16" key="1">
    <citation type="journal article" date="2018" name="Biosci. Biotechnol. Biochem.">
        <title>Polysaccharide hydrolase of the hadal zone amphipods Hirondellea gigas.</title>
        <authorList>
            <person name="Kobayashi H."/>
            <person name="Nagahama T."/>
            <person name="Arai W."/>
            <person name="Sasagawa Y."/>
            <person name="Umeda M."/>
            <person name="Hayashi T."/>
            <person name="Nikaido I."/>
            <person name="Watanabe H."/>
            <person name="Oguri K."/>
            <person name="Kitazato H."/>
            <person name="Fujioka K."/>
            <person name="Kido Y."/>
            <person name="Takami H."/>
        </authorList>
    </citation>
    <scope>NUCLEOTIDE SEQUENCE</scope>
    <source>
        <tissue evidence="16">Whole body</tissue>
    </source>
</reference>
<dbReference type="PANTHER" id="PTHR10885:SF0">
    <property type="entry name" value="ISOPENTENYL-DIPHOSPHATE DELTA-ISOMERASE"/>
    <property type="match status" value="1"/>
</dbReference>
<keyword evidence="9" id="KW-0756">Sterol biosynthesis</keyword>
<keyword evidence="8" id="KW-0479">Metal-binding</keyword>
<dbReference type="PIRSF" id="PIRSF018427">
    <property type="entry name" value="Isopntndiph_ism"/>
    <property type="match status" value="1"/>
</dbReference>
<evidence type="ECO:0000256" key="11">
    <source>
        <dbReference type="ARBA" id="ARBA00022955"/>
    </source>
</evidence>
<evidence type="ECO:0000256" key="9">
    <source>
        <dbReference type="ARBA" id="ARBA00022778"/>
    </source>
</evidence>
<dbReference type="InterPro" id="IPR000086">
    <property type="entry name" value="NUDIX_hydrolase_dom"/>
</dbReference>
<comment type="cofactor">
    <cofactor evidence="2">
        <name>Mg(2+)</name>
        <dbReference type="ChEBI" id="CHEBI:18420"/>
    </cofactor>
</comment>
<evidence type="ECO:0000259" key="15">
    <source>
        <dbReference type="PROSITE" id="PS51462"/>
    </source>
</evidence>
<evidence type="ECO:0000256" key="3">
    <source>
        <dbReference type="ARBA" id="ARBA00003951"/>
    </source>
</evidence>
<keyword evidence="10" id="KW-0460">Magnesium</keyword>
<evidence type="ECO:0000256" key="8">
    <source>
        <dbReference type="ARBA" id="ARBA00022723"/>
    </source>
</evidence>
<comment type="pathway">
    <text evidence="4">Isoprenoid biosynthesis; dimethylallyl diphosphate biosynthesis; dimethylallyl diphosphate from isopentenyl diphosphate: step 1/1.</text>
</comment>
<name>A0A2R5L127_9CRUS</name>
<sequence>MTLDKTQEQFLEEQCIVVDMQDKKIGADSKRTCHKNVNIKKGLLHRAFSVFLFNSDGKLLLQQRAAEKITFPNVWTNSCCSHPLSIDGEVESKDDLAEKIEGVKTAAIRKLSHELGIKEGTIARKDFHFLTRIYYRSTEDHPEWGEHEIDYILFVRQNVEISAAPNEVKAVRYVTASELRDQLADREKTGETFSPWVQLIIERFLYSWMEKLDDIIAGKCGIDETIHNLGDRAI</sequence>
<keyword evidence="14 16" id="KW-0413">Isomerase</keyword>
<dbReference type="UniPathway" id="UPA00059">
    <property type="reaction ID" value="UER00104"/>
</dbReference>
<dbReference type="PANTHER" id="PTHR10885">
    <property type="entry name" value="ISOPENTENYL-DIPHOSPHATE DELTA-ISOMERASE"/>
    <property type="match status" value="1"/>
</dbReference>
<dbReference type="FunFam" id="3.90.79.10:FF:000012">
    <property type="entry name" value="Isopentenyl-diphosphate Delta-isomerase 1"/>
    <property type="match status" value="1"/>
</dbReference>
<keyword evidence="12" id="KW-0443">Lipid metabolism</keyword>
<protein>
    <recommendedName>
        <fullName evidence="6">isopentenyl-diphosphate Delta-isomerase</fullName>
        <ecNumber evidence="6">5.3.3.2</ecNumber>
    </recommendedName>
</protein>
<dbReference type="AlphaFoldDB" id="A0A2R5L127"/>
<comment type="function">
    <text evidence="3">Catalyzes the 1,3-allylic rearrangement of the homoallylic substrate isopentenyl (IPP) to its highly electrophilic allylic isomer, dimethylallyl diphosphate (DMAPP).</text>
</comment>
<dbReference type="EMBL" id="IACF01007821">
    <property type="protein sequence ID" value="LAB73404.1"/>
    <property type="molecule type" value="mRNA"/>
</dbReference>
<evidence type="ECO:0000256" key="14">
    <source>
        <dbReference type="ARBA" id="ARBA00023235"/>
    </source>
</evidence>
<dbReference type="CDD" id="cd02885">
    <property type="entry name" value="NUDIX_IPP_Isomerase"/>
    <property type="match status" value="1"/>
</dbReference>
<dbReference type="GO" id="GO:0009240">
    <property type="term" value="P:isopentenyl diphosphate biosynthetic process"/>
    <property type="evidence" value="ECO:0007669"/>
    <property type="project" value="TreeGrafter"/>
</dbReference>
<evidence type="ECO:0000256" key="6">
    <source>
        <dbReference type="ARBA" id="ARBA00012057"/>
    </source>
</evidence>
<evidence type="ECO:0000256" key="5">
    <source>
        <dbReference type="ARBA" id="ARBA00007579"/>
    </source>
</evidence>
<evidence type="ECO:0000256" key="13">
    <source>
        <dbReference type="ARBA" id="ARBA00023229"/>
    </source>
</evidence>
<keyword evidence="9" id="KW-0153">Cholesterol metabolism</keyword>
<comment type="similarity">
    <text evidence="5">Belongs to the IPP isomerase type 1 family.</text>
</comment>
<dbReference type="Pfam" id="PF00293">
    <property type="entry name" value="NUDIX"/>
    <property type="match status" value="1"/>
</dbReference>
<evidence type="ECO:0000313" key="16">
    <source>
        <dbReference type="EMBL" id="LAB73404.1"/>
    </source>
</evidence>
<accession>A0A2R5L127</accession>
<evidence type="ECO:0000256" key="2">
    <source>
        <dbReference type="ARBA" id="ARBA00001946"/>
    </source>
</evidence>
<dbReference type="GO" id="GO:0050992">
    <property type="term" value="P:dimethylallyl diphosphate biosynthetic process"/>
    <property type="evidence" value="ECO:0007669"/>
    <property type="project" value="UniProtKB-UniPathway"/>
</dbReference>
<keyword evidence="11" id="KW-0752">Steroid biosynthesis</keyword>
<keyword evidence="7" id="KW-0444">Lipid biosynthesis</keyword>
<dbReference type="GO" id="GO:0004452">
    <property type="term" value="F:isopentenyl-diphosphate delta-isomerase activity"/>
    <property type="evidence" value="ECO:0007669"/>
    <property type="project" value="UniProtKB-EC"/>
</dbReference>
<dbReference type="NCBIfam" id="TIGR02150">
    <property type="entry name" value="IPP_isom_1"/>
    <property type="match status" value="1"/>
</dbReference>
<evidence type="ECO:0000256" key="1">
    <source>
        <dbReference type="ARBA" id="ARBA00000374"/>
    </source>
</evidence>
<dbReference type="Gene3D" id="3.90.79.10">
    <property type="entry name" value="Nucleoside Triphosphate Pyrophosphohydrolase"/>
    <property type="match status" value="1"/>
</dbReference>
<feature type="domain" description="Nudix hydrolase" evidence="15">
    <location>
        <begin position="43"/>
        <end position="199"/>
    </location>
</feature>
<keyword evidence="9" id="KW-1207">Sterol metabolism</keyword>
<keyword evidence="9" id="KW-0152">Cholesterol biosynthesis</keyword>
<evidence type="ECO:0000256" key="12">
    <source>
        <dbReference type="ARBA" id="ARBA00023098"/>
    </source>
</evidence>
<evidence type="ECO:0000256" key="10">
    <source>
        <dbReference type="ARBA" id="ARBA00022842"/>
    </source>
</evidence>
<dbReference type="InterPro" id="IPR011876">
    <property type="entry name" value="IsopentenylPP_isomerase_typ1"/>
</dbReference>
<dbReference type="EC" id="5.3.3.2" evidence="6"/>
<keyword evidence="9" id="KW-0753">Steroid metabolism</keyword>
<dbReference type="InterPro" id="IPR015797">
    <property type="entry name" value="NUDIX_hydrolase-like_dom_sf"/>
</dbReference>